<dbReference type="Proteomes" id="UP000053611">
    <property type="component" value="Unassembled WGS sequence"/>
</dbReference>
<name>A0A0J0XMI9_9TREE</name>
<keyword evidence="1" id="KW-1133">Transmembrane helix</keyword>
<dbReference type="AlphaFoldDB" id="A0A0J0XMI9"/>
<keyword evidence="3" id="KW-1185">Reference proteome</keyword>
<dbReference type="OrthoDB" id="2564944at2759"/>
<feature type="transmembrane region" description="Helical" evidence="1">
    <location>
        <begin position="29"/>
        <end position="46"/>
    </location>
</feature>
<dbReference type="RefSeq" id="XP_018278861.1">
    <property type="nucleotide sequence ID" value="XM_018425380.1"/>
</dbReference>
<evidence type="ECO:0000313" key="3">
    <source>
        <dbReference type="Proteomes" id="UP000053611"/>
    </source>
</evidence>
<protein>
    <submittedName>
        <fullName evidence="2">Uncharacterized protein</fullName>
    </submittedName>
</protein>
<dbReference type="EMBL" id="KQ087206">
    <property type="protein sequence ID" value="KLT42370.1"/>
    <property type="molecule type" value="Genomic_DNA"/>
</dbReference>
<keyword evidence="1" id="KW-0472">Membrane</keyword>
<evidence type="ECO:0000256" key="1">
    <source>
        <dbReference type="SAM" id="Phobius"/>
    </source>
</evidence>
<gene>
    <name evidence="2" type="ORF">CC85DRAFT_302401</name>
</gene>
<reference evidence="2 3" key="1">
    <citation type="submission" date="2015-03" db="EMBL/GenBank/DDBJ databases">
        <title>Genomics and transcriptomics of the oil-accumulating basidiomycete yeast T. oleaginosus allow insights into substrate utilization and the diverse evolutionary trajectories of mating systems in fungi.</title>
        <authorList>
            <consortium name="DOE Joint Genome Institute"/>
            <person name="Kourist R."/>
            <person name="Kracht O."/>
            <person name="Bracharz F."/>
            <person name="Lipzen A."/>
            <person name="Nolan M."/>
            <person name="Ohm R."/>
            <person name="Grigoriev I."/>
            <person name="Sun S."/>
            <person name="Heitman J."/>
            <person name="Bruck T."/>
            <person name="Nowrousian M."/>
        </authorList>
    </citation>
    <scope>NUCLEOTIDE SEQUENCE [LARGE SCALE GENOMIC DNA]</scope>
    <source>
        <strain evidence="2 3">IBC0246</strain>
    </source>
</reference>
<accession>A0A0J0XMI9</accession>
<keyword evidence="1" id="KW-0812">Transmembrane</keyword>
<proteinExistence type="predicted"/>
<organism evidence="2 3">
    <name type="scientific">Cutaneotrichosporon oleaginosum</name>
    <dbReference type="NCBI Taxonomy" id="879819"/>
    <lineage>
        <taxon>Eukaryota</taxon>
        <taxon>Fungi</taxon>
        <taxon>Dikarya</taxon>
        <taxon>Basidiomycota</taxon>
        <taxon>Agaricomycotina</taxon>
        <taxon>Tremellomycetes</taxon>
        <taxon>Trichosporonales</taxon>
        <taxon>Trichosporonaceae</taxon>
        <taxon>Cutaneotrichosporon</taxon>
    </lineage>
</organism>
<evidence type="ECO:0000313" key="2">
    <source>
        <dbReference type="EMBL" id="KLT42370.1"/>
    </source>
</evidence>
<sequence>MDVSVAESLLTMPRAHVVGKLSVQFLDSLPFPLIIVLFFACLIFLFRWPPSVRPLLPTNSKARLVPLPSPRGDFVYLDKPSRRLIVSPTPLIPPLPPKEKKARPNQLKRLLQIYRPLPFVPELPDEALWGPSSPV</sequence>
<dbReference type="GeneID" id="28985983"/>